<dbReference type="InterPro" id="IPR032466">
    <property type="entry name" value="Metal_Hydrolase"/>
</dbReference>
<evidence type="ECO:0000313" key="3">
    <source>
        <dbReference type="EMBL" id="MBE9666590.1"/>
    </source>
</evidence>
<dbReference type="Gene3D" id="3.20.20.140">
    <property type="entry name" value="Metal-dependent hydrolases"/>
    <property type="match status" value="1"/>
</dbReference>
<comment type="caution">
    <text evidence="3">The sequence shown here is derived from an EMBL/GenBank/DDBJ whole genome shotgun (WGS) entry which is preliminary data.</text>
</comment>
<dbReference type="CDD" id="cd01317">
    <property type="entry name" value="DHOase_IIa"/>
    <property type="match status" value="1"/>
</dbReference>
<name>A0ABR9XH99_9SPHI</name>
<dbReference type="EMBL" id="JADFFM010000001">
    <property type="protein sequence ID" value="MBE9666590.1"/>
    <property type="molecule type" value="Genomic_DNA"/>
</dbReference>
<dbReference type="Pfam" id="PF12890">
    <property type="entry name" value="DHOase"/>
    <property type="match status" value="1"/>
</dbReference>
<dbReference type="PANTHER" id="PTHR43668:SF2">
    <property type="entry name" value="ALLANTOINASE"/>
    <property type="match status" value="1"/>
</dbReference>
<dbReference type="PANTHER" id="PTHR43668">
    <property type="entry name" value="ALLANTOINASE"/>
    <property type="match status" value="1"/>
</dbReference>
<evidence type="ECO:0000256" key="1">
    <source>
        <dbReference type="ARBA" id="ARBA00022975"/>
    </source>
</evidence>
<dbReference type="RefSeq" id="WP_194105939.1">
    <property type="nucleotide sequence ID" value="NZ_JADFFM010000001.1"/>
</dbReference>
<keyword evidence="1" id="KW-0665">Pyrimidine biosynthesis</keyword>
<dbReference type="InterPro" id="IPR024403">
    <property type="entry name" value="DHOase_cat"/>
</dbReference>
<keyword evidence="4" id="KW-1185">Reference proteome</keyword>
<dbReference type="Gene3D" id="2.30.40.10">
    <property type="entry name" value="Urease, subunit C, domain 1"/>
    <property type="match status" value="1"/>
</dbReference>
<gene>
    <name evidence="3" type="ORF">IRJ18_09480</name>
</gene>
<feature type="domain" description="Dihydroorotase catalytic" evidence="2">
    <location>
        <begin position="49"/>
        <end position="235"/>
    </location>
</feature>
<dbReference type="InterPro" id="IPR004722">
    <property type="entry name" value="DHOase"/>
</dbReference>
<reference evidence="3 4" key="1">
    <citation type="submission" date="2020-10" db="EMBL/GenBank/DDBJ databases">
        <title>Mucilaginibacter mali sp. nov., isolated from rhizosphere soil of apple orchard.</title>
        <authorList>
            <person name="Lee J.-S."/>
            <person name="Kim H.S."/>
            <person name="Kim J.-S."/>
        </authorList>
    </citation>
    <scope>NUCLEOTIDE SEQUENCE [LARGE SCALE GENOMIC DNA]</scope>
    <source>
        <strain evidence="3 4">KCTC 23157</strain>
    </source>
</reference>
<sequence length="416" mass="45541">MNLLITSATIIDPNSPFHQKKADILIEKGVIAKIAAGITSDYEVFDAKGKYVSPGFFDLNCNIGELGLETKEDLQTGTKAAAAGGFTGLALMPNSNPVHSKTEVEYLVNKAKNNLVDVYPLGTISHKREGKDLAEMYDMHLSGAKAFTDGNRPVQDAGLMERALLYAQGFDGLVFSYPEDTAIAGKAKVHEGEVSTMLGMKGIPSLAEELMIARDLYLAEYTESSIHFSTISTKRSVELIRDAKQKGLKVTCDVAAHHLSLTDEALMGFDSQYKVKPPLRTQSDVDALIVGLNDDTIDAIVSQHTPHEVEFKDVEFEIAEYGIIGLQTAFALALRSGLSTDKLVQQMAINPRKLLKLAIPAIIEGQKANMVVFDTQAEWEFTKQNNRSKSYNSPFIGQNLTGKVLLTCNNNQVFKF</sequence>
<accession>A0ABR9XH99</accession>
<dbReference type="InterPro" id="IPR050138">
    <property type="entry name" value="DHOase/Allantoinase_Hydrolase"/>
</dbReference>
<dbReference type="NCBIfam" id="TIGR00857">
    <property type="entry name" value="pyrC_multi"/>
    <property type="match status" value="1"/>
</dbReference>
<protein>
    <submittedName>
        <fullName evidence="3">Dihydroorotase</fullName>
    </submittedName>
</protein>
<dbReference type="InterPro" id="IPR011059">
    <property type="entry name" value="Metal-dep_hydrolase_composite"/>
</dbReference>
<dbReference type="Proteomes" id="UP000632774">
    <property type="component" value="Unassembled WGS sequence"/>
</dbReference>
<evidence type="ECO:0000259" key="2">
    <source>
        <dbReference type="Pfam" id="PF12890"/>
    </source>
</evidence>
<dbReference type="SUPFAM" id="SSF51338">
    <property type="entry name" value="Composite domain of metallo-dependent hydrolases"/>
    <property type="match status" value="1"/>
</dbReference>
<proteinExistence type="predicted"/>
<dbReference type="SUPFAM" id="SSF51556">
    <property type="entry name" value="Metallo-dependent hydrolases"/>
    <property type="match status" value="1"/>
</dbReference>
<evidence type="ECO:0000313" key="4">
    <source>
        <dbReference type="Proteomes" id="UP000632774"/>
    </source>
</evidence>
<organism evidence="3 4">
    <name type="scientific">Mucilaginibacter boryungensis</name>
    <dbReference type="NCBI Taxonomy" id="768480"/>
    <lineage>
        <taxon>Bacteria</taxon>
        <taxon>Pseudomonadati</taxon>
        <taxon>Bacteroidota</taxon>
        <taxon>Sphingobacteriia</taxon>
        <taxon>Sphingobacteriales</taxon>
        <taxon>Sphingobacteriaceae</taxon>
        <taxon>Mucilaginibacter</taxon>
    </lineage>
</organism>